<evidence type="ECO:0000313" key="1">
    <source>
        <dbReference type="EMBL" id="BAG34329.1"/>
    </source>
</evidence>
<dbReference type="AlphaFoldDB" id="B2RLT4"/>
<proteinExistence type="predicted"/>
<dbReference type="Proteomes" id="UP000008842">
    <property type="component" value="Chromosome"/>
</dbReference>
<sequence>MTSYPVQLFELRCRVQLGTLYGVARVAVGRSSTLFRSMFRTAIKQCGFDPRKTCNMLFINVFHFSVERFQLRETSTSDETSNFFPFIF</sequence>
<protein>
    <submittedName>
        <fullName evidence="1">Uncharacterized protein</fullName>
    </submittedName>
</protein>
<reference evidence="1 2" key="1">
    <citation type="journal article" date="2008" name="DNA Res.">
        <title>Determination of the genome sequence of Porphyromonas gingivalis strain ATCC 33277 and genomic comparison with strain W83 revealed extensive genome rearrangements in P. gingivalis.</title>
        <authorList>
            <person name="Naito M."/>
            <person name="Hirakawa H."/>
            <person name="Yamashita A."/>
            <person name="Ohara N."/>
            <person name="Shoji M."/>
            <person name="Yukitake H."/>
            <person name="Nakayama K."/>
            <person name="Toh H."/>
            <person name="Yoshimura F."/>
            <person name="Kuhara S."/>
            <person name="Hattori M."/>
            <person name="Hayashi T."/>
            <person name="Nakayama K."/>
        </authorList>
    </citation>
    <scope>NUCLEOTIDE SEQUENCE [LARGE SCALE GENOMIC DNA]</scope>
    <source>
        <strain evidence="2">ATCC 33277 / DSM 20709 / CIP 103683 / JCM 12257 / NCTC 11834 / 2561</strain>
    </source>
</reference>
<dbReference type="EMBL" id="AP009380">
    <property type="protein sequence ID" value="BAG34329.1"/>
    <property type="molecule type" value="Genomic_DNA"/>
</dbReference>
<accession>B2RLT4</accession>
<dbReference type="HOGENOM" id="CLU_2466408_0_0_10"/>
<dbReference type="KEGG" id="pgn:PGN_1810"/>
<evidence type="ECO:0000313" key="2">
    <source>
        <dbReference type="Proteomes" id="UP000008842"/>
    </source>
</evidence>
<organism evidence="1 2">
    <name type="scientific">Porphyromonas gingivalis (strain ATCC 33277 / DSM 20709 / CIP 103683 / JCM 12257 / NCTC 11834 / 2561)</name>
    <dbReference type="NCBI Taxonomy" id="431947"/>
    <lineage>
        <taxon>Bacteria</taxon>
        <taxon>Pseudomonadati</taxon>
        <taxon>Bacteroidota</taxon>
        <taxon>Bacteroidia</taxon>
        <taxon>Bacteroidales</taxon>
        <taxon>Porphyromonadaceae</taxon>
        <taxon>Porphyromonas</taxon>
    </lineage>
</organism>
<gene>
    <name evidence="1" type="ordered locus">PGN_1810</name>
</gene>
<name>B2RLT4_PORG3</name>